<protein>
    <submittedName>
        <fullName evidence="1">Uncharacterized protein</fullName>
    </submittedName>
</protein>
<reference evidence="1 2" key="1">
    <citation type="submission" date="2019-12" db="EMBL/GenBank/DDBJ databases">
        <title>Genome sequenceing of Clostridium bovifaecis.</title>
        <authorList>
            <person name="Yao Y."/>
        </authorList>
    </citation>
    <scope>NUCLEOTIDE SEQUENCE [LARGE SCALE GENOMIC DNA]</scope>
    <source>
        <strain evidence="1 2">BXX</strain>
    </source>
</reference>
<dbReference type="Gene3D" id="2.30.31.70">
    <property type="match status" value="1"/>
</dbReference>
<proteinExistence type="predicted"/>
<name>A0A6I6F6J5_9CLOT</name>
<keyword evidence="2" id="KW-1185">Reference proteome</keyword>
<dbReference type="EMBL" id="CP046522">
    <property type="protein sequence ID" value="QGU96834.1"/>
    <property type="molecule type" value="Genomic_DNA"/>
</dbReference>
<gene>
    <name evidence="1" type="ORF">GOM49_10430</name>
</gene>
<evidence type="ECO:0000313" key="2">
    <source>
        <dbReference type="Proteomes" id="UP000422764"/>
    </source>
</evidence>
<accession>A0A6I6F6J5</accession>
<evidence type="ECO:0000313" key="1">
    <source>
        <dbReference type="EMBL" id="QGU96834.1"/>
    </source>
</evidence>
<sequence length="56" mass="6393">MRNWAPDHEKMGKGISLTVEELKKFRNILSGSKFNFVSQRPLGGITALMKIIKVYI</sequence>
<dbReference type="AlphaFoldDB" id="A0A6I6F6J5"/>
<organism evidence="1 2">
    <name type="scientific">Clostridium bovifaecis</name>
    <dbReference type="NCBI Taxonomy" id="2184719"/>
    <lineage>
        <taxon>Bacteria</taxon>
        <taxon>Bacillati</taxon>
        <taxon>Bacillota</taxon>
        <taxon>Clostridia</taxon>
        <taxon>Eubacteriales</taxon>
        <taxon>Clostridiaceae</taxon>
        <taxon>Clostridium</taxon>
    </lineage>
</organism>
<dbReference type="Proteomes" id="UP000422764">
    <property type="component" value="Chromosome"/>
</dbReference>